<keyword evidence="2" id="KW-1185">Reference proteome</keyword>
<reference evidence="1 2" key="2">
    <citation type="submission" date="2019-04" db="EMBL/GenBank/DDBJ databases">
        <title>The genome sequence of big-headed turtle.</title>
        <authorList>
            <person name="Gong S."/>
        </authorList>
    </citation>
    <scope>NUCLEOTIDE SEQUENCE [LARGE SCALE GENOMIC DNA]</scope>
    <source>
        <strain evidence="1">DO16091913</strain>
        <tissue evidence="1">Muscle</tissue>
    </source>
</reference>
<dbReference type="Proteomes" id="UP000297703">
    <property type="component" value="Unassembled WGS sequence"/>
</dbReference>
<sequence length="106" mass="12055">MHMERLSHWLPGSLKTIRVEISSKSFVTPSKYSPQIILHLEGILVFSSTLLLCSQMGRYLGEFKEKAEKNKHLLSSLGIQALKNHSINYSCCFLHLSNQKLKAIKV</sequence>
<proteinExistence type="predicted"/>
<dbReference type="AlphaFoldDB" id="A0A4D9ESL3"/>
<protein>
    <submittedName>
        <fullName evidence="1">BRI3-binding protein</fullName>
    </submittedName>
</protein>
<evidence type="ECO:0000313" key="2">
    <source>
        <dbReference type="Proteomes" id="UP000297703"/>
    </source>
</evidence>
<reference evidence="1 2" key="1">
    <citation type="submission" date="2019-04" db="EMBL/GenBank/DDBJ databases">
        <title>Draft genome of the big-headed turtle Platysternon megacephalum.</title>
        <authorList>
            <person name="Gong S."/>
        </authorList>
    </citation>
    <scope>NUCLEOTIDE SEQUENCE [LARGE SCALE GENOMIC DNA]</scope>
    <source>
        <strain evidence="1">DO16091913</strain>
        <tissue evidence="1">Muscle</tissue>
    </source>
</reference>
<accession>A0A4D9ESL3</accession>
<name>A0A4D9ESL3_9SAUR</name>
<dbReference type="EMBL" id="QXTE01000011">
    <property type="protein sequence ID" value="TFK14371.1"/>
    <property type="molecule type" value="Genomic_DNA"/>
</dbReference>
<comment type="caution">
    <text evidence="1">The sequence shown here is derived from an EMBL/GenBank/DDBJ whole genome shotgun (WGS) entry which is preliminary data.</text>
</comment>
<organism evidence="1 2">
    <name type="scientific">Platysternon megacephalum</name>
    <name type="common">big-headed turtle</name>
    <dbReference type="NCBI Taxonomy" id="55544"/>
    <lineage>
        <taxon>Eukaryota</taxon>
        <taxon>Metazoa</taxon>
        <taxon>Chordata</taxon>
        <taxon>Craniata</taxon>
        <taxon>Vertebrata</taxon>
        <taxon>Euteleostomi</taxon>
        <taxon>Archelosauria</taxon>
        <taxon>Testudinata</taxon>
        <taxon>Testudines</taxon>
        <taxon>Cryptodira</taxon>
        <taxon>Durocryptodira</taxon>
        <taxon>Testudinoidea</taxon>
        <taxon>Platysternidae</taxon>
        <taxon>Platysternon</taxon>
    </lineage>
</organism>
<gene>
    <name evidence="1" type="ORF">DR999_PMT02181</name>
</gene>
<evidence type="ECO:0000313" key="1">
    <source>
        <dbReference type="EMBL" id="TFK14371.1"/>
    </source>
</evidence>